<feature type="region of interest" description="Disordered" evidence="7">
    <location>
        <begin position="991"/>
        <end position="1029"/>
    </location>
</feature>
<feature type="transmembrane region" description="Helical" evidence="8">
    <location>
        <begin position="253"/>
        <end position="271"/>
    </location>
</feature>
<feature type="region of interest" description="Disordered" evidence="7">
    <location>
        <begin position="846"/>
        <end position="866"/>
    </location>
</feature>
<keyword evidence="2" id="KW-0813">Transport</keyword>
<dbReference type="GO" id="GO:1902600">
    <property type="term" value="P:proton transmembrane transport"/>
    <property type="evidence" value="ECO:0007669"/>
    <property type="project" value="InterPro"/>
</dbReference>
<dbReference type="InterPro" id="IPR050794">
    <property type="entry name" value="CPA2_transporter"/>
</dbReference>
<evidence type="ECO:0000256" key="5">
    <source>
        <dbReference type="ARBA" id="ARBA00023065"/>
    </source>
</evidence>
<reference evidence="10 11" key="2">
    <citation type="submission" date="2016-08" db="EMBL/GenBank/DDBJ databases">
        <title>Pervasive Adenine N6-methylation of Active Genes in Fungi.</title>
        <authorList>
            <consortium name="DOE Joint Genome Institute"/>
            <person name="Mondo S.J."/>
            <person name="Dannebaum R.O."/>
            <person name="Kuo R.C."/>
            <person name="Labutti K."/>
            <person name="Haridas S."/>
            <person name="Kuo A."/>
            <person name="Salamov A."/>
            <person name="Ahrendt S.R."/>
            <person name="Lipzen A."/>
            <person name="Sullivan W."/>
            <person name="Andreopoulos W.B."/>
            <person name="Clum A."/>
            <person name="Lindquist E."/>
            <person name="Daum C."/>
            <person name="Ramamoorthy G.K."/>
            <person name="Gryganskyi A."/>
            <person name="Culley D."/>
            <person name="Magnuson J.K."/>
            <person name="James T.Y."/>
            <person name="O'Malley M.A."/>
            <person name="Stajich J.E."/>
            <person name="Spatafora J.W."/>
            <person name="Visel A."/>
            <person name="Grigoriev I.V."/>
        </authorList>
    </citation>
    <scope>NUCLEOTIDE SEQUENCE [LARGE SCALE GENOMIC DNA]</scope>
    <source>
        <strain evidence="10 11">S4</strain>
    </source>
</reference>
<evidence type="ECO:0000256" key="7">
    <source>
        <dbReference type="SAM" id="MobiDB-lite"/>
    </source>
</evidence>
<proteinExistence type="predicted"/>
<feature type="region of interest" description="Disordered" evidence="7">
    <location>
        <begin position="1313"/>
        <end position="1339"/>
    </location>
</feature>
<dbReference type="GO" id="GO:0016020">
    <property type="term" value="C:membrane"/>
    <property type="evidence" value="ECO:0007669"/>
    <property type="project" value="UniProtKB-SubCell"/>
</dbReference>
<feature type="compositionally biased region" description="Low complexity" evidence="7">
    <location>
        <begin position="851"/>
        <end position="862"/>
    </location>
</feature>
<feature type="transmembrane region" description="Helical" evidence="8">
    <location>
        <begin position="147"/>
        <end position="166"/>
    </location>
</feature>
<feature type="region of interest" description="Disordered" evidence="7">
    <location>
        <begin position="920"/>
        <end position="958"/>
    </location>
</feature>
<reference evidence="10 11" key="1">
    <citation type="submission" date="2016-08" db="EMBL/GenBank/DDBJ databases">
        <title>A Parts List for Fungal Cellulosomes Revealed by Comparative Genomics.</title>
        <authorList>
            <consortium name="DOE Joint Genome Institute"/>
            <person name="Haitjema C.H."/>
            <person name="Gilmore S.P."/>
            <person name="Henske J.K."/>
            <person name="Solomon K.V."/>
            <person name="De Groot R."/>
            <person name="Kuo A."/>
            <person name="Mondo S.J."/>
            <person name="Salamov A.A."/>
            <person name="Labutti K."/>
            <person name="Zhao Z."/>
            <person name="Chiniquy J."/>
            <person name="Barry K."/>
            <person name="Brewer H.M."/>
            <person name="Purvine S.O."/>
            <person name="Wright A.T."/>
            <person name="Boxma B."/>
            <person name="Van Alen T."/>
            <person name="Hackstein J.H."/>
            <person name="Baker S.E."/>
            <person name="Grigoriev I.V."/>
            <person name="O'Malley M.A."/>
        </authorList>
    </citation>
    <scope>NUCLEOTIDE SEQUENCE [LARGE SCALE GENOMIC DNA]</scope>
    <source>
        <strain evidence="10 11">S4</strain>
    </source>
</reference>
<evidence type="ECO:0000313" key="11">
    <source>
        <dbReference type="Proteomes" id="UP000193944"/>
    </source>
</evidence>
<feature type="transmembrane region" description="Helical" evidence="8">
    <location>
        <begin position="112"/>
        <end position="135"/>
    </location>
</feature>
<feature type="transmembrane region" description="Helical" evidence="8">
    <location>
        <begin position="277"/>
        <end position="295"/>
    </location>
</feature>
<dbReference type="Gene3D" id="1.20.1530.20">
    <property type="match status" value="1"/>
</dbReference>
<evidence type="ECO:0000259" key="9">
    <source>
        <dbReference type="Pfam" id="PF00999"/>
    </source>
</evidence>
<evidence type="ECO:0000256" key="8">
    <source>
        <dbReference type="SAM" id="Phobius"/>
    </source>
</evidence>
<evidence type="ECO:0000256" key="2">
    <source>
        <dbReference type="ARBA" id="ARBA00022448"/>
    </source>
</evidence>
<keyword evidence="4 8" id="KW-1133">Transmembrane helix</keyword>
<name>A0A1Y1XDT3_9FUNG</name>
<feature type="compositionally biased region" description="Polar residues" evidence="7">
    <location>
        <begin position="920"/>
        <end position="930"/>
    </location>
</feature>
<feature type="region of interest" description="Disordered" evidence="7">
    <location>
        <begin position="786"/>
        <end position="834"/>
    </location>
</feature>
<accession>A0A1Y1XDT3</accession>
<feature type="transmembrane region" description="Helical" evidence="8">
    <location>
        <begin position="399"/>
        <end position="417"/>
    </location>
</feature>
<feature type="transmembrane region" description="Helical" evidence="8">
    <location>
        <begin position="51"/>
        <end position="69"/>
    </location>
</feature>
<feature type="compositionally biased region" description="Low complexity" evidence="7">
    <location>
        <begin position="737"/>
        <end position="747"/>
    </location>
</feature>
<keyword evidence="3 8" id="KW-0812">Transmembrane</keyword>
<keyword evidence="11" id="KW-1185">Reference proteome</keyword>
<feature type="transmembrane region" description="Helical" evidence="8">
    <location>
        <begin position="81"/>
        <end position="100"/>
    </location>
</feature>
<protein>
    <recommendedName>
        <fullName evidence="9">Cation/H+ exchanger transmembrane domain-containing protein</fullName>
    </recommendedName>
</protein>
<dbReference type="GO" id="GO:0015297">
    <property type="term" value="F:antiporter activity"/>
    <property type="evidence" value="ECO:0007669"/>
    <property type="project" value="InterPro"/>
</dbReference>
<keyword evidence="6 8" id="KW-0472">Membrane</keyword>
<dbReference type="Proteomes" id="UP000193944">
    <property type="component" value="Unassembled WGS sequence"/>
</dbReference>
<feature type="compositionally biased region" description="Basic and acidic residues" evidence="7">
    <location>
        <begin position="748"/>
        <end position="762"/>
    </location>
</feature>
<evidence type="ECO:0000313" key="10">
    <source>
        <dbReference type="EMBL" id="ORX83606.1"/>
    </source>
</evidence>
<feature type="transmembrane region" description="Helical" evidence="8">
    <location>
        <begin position="307"/>
        <end position="326"/>
    </location>
</feature>
<evidence type="ECO:0000256" key="6">
    <source>
        <dbReference type="ARBA" id="ARBA00023136"/>
    </source>
</evidence>
<feature type="domain" description="Cation/H+ exchanger transmembrane" evidence="9">
    <location>
        <begin position="31"/>
        <end position="417"/>
    </location>
</feature>
<feature type="transmembrane region" description="Helical" evidence="8">
    <location>
        <begin position="217"/>
        <end position="241"/>
    </location>
</feature>
<evidence type="ECO:0000256" key="4">
    <source>
        <dbReference type="ARBA" id="ARBA00022989"/>
    </source>
</evidence>
<gene>
    <name evidence="10" type="ORF">BCR32DRAFT_218459</name>
</gene>
<dbReference type="EMBL" id="MCFG01000069">
    <property type="protein sequence ID" value="ORX83606.1"/>
    <property type="molecule type" value="Genomic_DNA"/>
</dbReference>
<dbReference type="PANTHER" id="PTHR32468">
    <property type="entry name" value="CATION/H + ANTIPORTER"/>
    <property type="match status" value="1"/>
</dbReference>
<evidence type="ECO:0000256" key="1">
    <source>
        <dbReference type="ARBA" id="ARBA00004141"/>
    </source>
</evidence>
<dbReference type="PANTHER" id="PTHR32468:SF0">
    <property type="entry name" value="K(+)_H(+) ANTIPORTER 1"/>
    <property type="match status" value="1"/>
</dbReference>
<feature type="transmembrane region" description="Helical" evidence="8">
    <location>
        <begin position="178"/>
        <end position="205"/>
    </location>
</feature>
<dbReference type="STRING" id="1754192.A0A1Y1XDT3"/>
<dbReference type="OrthoDB" id="2155918at2759"/>
<evidence type="ECO:0000256" key="3">
    <source>
        <dbReference type="ARBA" id="ARBA00022692"/>
    </source>
</evidence>
<dbReference type="InterPro" id="IPR038770">
    <property type="entry name" value="Na+/solute_symporter_sf"/>
</dbReference>
<feature type="region of interest" description="Disordered" evidence="7">
    <location>
        <begin position="732"/>
        <end position="762"/>
    </location>
</feature>
<dbReference type="Pfam" id="PF00999">
    <property type="entry name" value="Na_H_Exchanger"/>
    <property type="match status" value="1"/>
</dbReference>
<organism evidence="10 11">
    <name type="scientific">Anaeromyces robustus</name>
    <dbReference type="NCBI Taxonomy" id="1754192"/>
    <lineage>
        <taxon>Eukaryota</taxon>
        <taxon>Fungi</taxon>
        <taxon>Fungi incertae sedis</taxon>
        <taxon>Chytridiomycota</taxon>
        <taxon>Chytridiomycota incertae sedis</taxon>
        <taxon>Neocallimastigomycetes</taxon>
        <taxon>Neocallimastigales</taxon>
        <taxon>Neocallimastigaceae</taxon>
        <taxon>Anaeromyces</taxon>
    </lineage>
</organism>
<sequence length="1437" mass="160730">MLVKGGLFGDDNTTSSYLAMLLLQMLIIITLSRILVWLLSKIGQPSIIGQILCGIILGPSVLGHIPGYTTRFFPHESIENLYMIADFTLVLYVFLVGLELNPSNVFQKKRKYPLYIGFSSVMFPFVIGIGMSFILKDEDHINDSKRNFTHMLYIGLVFAISALPVLSRIISELGLLQTVVGASSVSIIAVDNILCWGLLIIISSFLNSTDDTLSPLYIFLCLTAAVLFIVFVVKPLISLWLKHDQTRLEQEGGISEFTVSIIFILLLLSSWTTHRFGGHAVIGSFLFGLILPHGPFTVKMTEKVEDVVVIFLLPMYIAVTGLRSNFDLTSDYMFWIWLIVFFVVSSVGKIIPVSVIARLCKYSWRESFSIGILLNTKGLMDLVVLNMGYDSGIITDKTYSLFVLTTILITFSTTPLISKVYSKKYRIPMCIDAPTNVEFSETTEMIDNDHTDSSYQSNYYKLLITVTNTKSLPGLMTILHLLNNKLINNRTGNQSKLMVHSLRVMEFSERSSTIQMATDATTTTNLDPISTILRTFGQLNNINIIANLIVAKPSDFSSTLSYYAENFRSHLLIIPYDITESNPLGAPQSGYLTLANIFENPNEQSTTQLSSQPLANNYIQQRTLKSLKAEYLPGICQFLKNNICPVGIFIDRGFGQGPAMMLNTLTNGNNELTYANTVSNLSNVNLYAQTVMIIFIGGPDDREALKLATRIAKNNRVHVVIKRIRLKNETIKTPVQNNASGNNNNDNDYGKDDYGKDDTDGESHAFQRNAIKNTSLQTYQKILSSLSEKKSNNNSNRGSMDSSQDRKNSHQSSNSNNNNMRTSVDITNVNDDNNKLNEDIINIDFKDKTDNNNNKMEGSNEGENIDEEENNKLLNANSRNNSVDSVSVVSKPSIADSMSSSSSNASLPSKLNSKENILSNENSNQESQTVSNTTSSSGLNNNNNNNNNNNKSNNESNNNISVNIKELSSDLQNSRNTSITSGKFPKVNLSKKGTLLDKLRNKRRNTNSTNSKSPLDSKRHSVLSLKKGNNNRSQESFSIEIEVDTCEDRSAFAEIKRLLNKNNSHLTIEDIFISSNDNMNDICVDLVHSIGKKDLLIIGRENVLPDVKVFQVENNKSEIDISNAKNSSNDTKNKNEVCIDINSYDQSESTESNIQKTVSSFVTSHFYGSNNNIGNNNIQEEARLRSISGSLGYRVIKECSASVMIIQASKYKGYDRTITDITEMEEENIEDKKLRISSRGSLRKLGSLREHIKISNDNLESKNIYKRRSDSMRSGSIIRNENLNAITIRNINDNEDSNYTNENISGIVKELSNSNNNNNKINNNSKDNNINKNIPNKNISNEDQISKSLSADKISFNIGERRIPNHSNNEINIMNSNSFSRNTTLSTKDEIERERIKRIIKERENFLNNEIHEDLGNSEIIYLESGDELDDGSDTGL</sequence>
<comment type="caution">
    <text evidence="10">The sequence shown here is derived from an EMBL/GenBank/DDBJ whole genome shotgun (WGS) entry which is preliminary data.</text>
</comment>
<feature type="compositionally biased region" description="Low complexity" evidence="7">
    <location>
        <begin position="810"/>
        <end position="819"/>
    </location>
</feature>
<feature type="transmembrane region" description="Helical" evidence="8">
    <location>
        <begin position="17"/>
        <end position="39"/>
    </location>
</feature>
<feature type="transmembrane region" description="Helical" evidence="8">
    <location>
        <begin position="332"/>
        <end position="356"/>
    </location>
</feature>
<dbReference type="InterPro" id="IPR006153">
    <property type="entry name" value="Cation/H_exchanger_TM"/>
</dbReference>
<feature type="compositionally biased region" description="Low complexity" evidence="7">
    <location>
        <begin position="931"/>
        <end position="958"/>
    </location>
</feature>
<feature type="compositionally biased region" description="Polar residues" evidence="7">
    <location>
        <begin position="820"/>
        <end position="831"/>
    </location>
</feature>
<keyword evidence="5" id="KW-0406">Ion transport</keyword>
<comment type="subcellular location">
    <subcellularLocation>
        <location evidence="1">Membrane</location>
        <topology evidence="1">Multi-pass membrane protein</topology>
    </subcellularLocation>
</comment>